<name>A0A9P5SFH6_9FUNG</name>
<dbReference type="Proteomes" id="UP000696485">
    <property type="component" value="Unassembled WGS sequence"/>
</dbReference>
<protein>
    <submittedName>
        <fullName evidence="2">Uncharacterized protein</fullName>
    </submittedName>
</protein>
<evidence type="ECO:0000313" key="3">
    <source>
        <dbReference type="Proteomes" id="UP000696485"/>
    </source>
</evidence>
<feature type="compositionally biased region" description="Polar residues" evidence="1">
    <location>
        <begin position="42"/>
        <end position="54"/>
    </location>
</feature>
<comment type="caution">
    <text evidence="2">The sequence shown here is derived from an EMBL/GenBank/DDBJ whole genome shotgun (WGS) entry which is preliminary data.</text>
</comment>
<accession>A0A9P5SFH6</accession>
<feature type="region of interest" description="Disordered" evidence="1">
    <location>
        <begin position="1"/>
        <end position="54"/>
    </location>
</feature>
<reference evidence="2" key="1">
    <citation type="journal article" date="2020" name="Fungal Divers.">
        <title>Resolving the Mortierellaceae phylogeny through synthesis of multi-gene phylogenetics and phylogenomics.</title>
        <authorList>
            <person name="Vandepol N."/>
            <person name="Liber J."/>
            <person name="Desiro A."/>
            <person name="Na H."/>
            <person name="Kennedy M."/>
            <person name="Barry K."/>
            <person name="Grigoriev I.V."/>
            <person name="Miller A.N."/>
            <person name="O'Donnell K."/>
            <person name="Stajich J.E."/>
            <person name="Bonito G."/>
        </authorList>
    </citation>
    <scope>NUCLEOTIDE SEQUENCE</scope>
    <source>
        <strain evidence="2">NVP1</strain>
    </source>
</reference>
<sequence>MSWSQTHAPTMNFFKKANKNKTASAAPTPAQTPRASMEDTRPSTSTMTKQQKQANDAELLHSLMVKAMSGGYNGPYIL</sequence>
<gene>
    <name evidence="2" type="ORF">BG006_010836</name>
</gene>
<organism evidence="2 3">
    <name type="scientific">Podila minutissima</name>
    <dbReference type="NCBI Taxonomy" id="64525"/>
    <lineage>
        <taxon>Eukaryota</taxon>
        <taxon>Fungi</taxon>
        <taxon>Fungi incertae sedis</taxon>
        <taxon>Mucoromycota</taxon>
        <taxon>Mortierellomycotina</taxon>
        <taxon>Mortierellomycetes</taxon>
        <taxon>Mortierellales</taxon>
        <taxon>Mortierellaceae</taxon>
        <taxon>Podila</taxon>
    </lineage>
</organism>
<evidence type="ECO:0000313" key="2">
    <source>
        <dbReference type="EMBL" id="KAF9325682.1"/>
    </source>
</evidence>
<feature type="compositionally biased region" description="Low complexity" evidence="1">
    <location>
        <begin position="12"/>
        <end position="35"/>
    </location>
</feature>
<evidence type="ECO:0000256" key="1">
    <source>
        <dbReference type="SAM" id="MobiDB-lite"/>
    </source>
</evidence>
<keyword evidence="3" id="KW-1185">Reference proteome</keyword>
<dbReference type="EMBL" id="JAAAUY010000887">
    <property type="protein sequence ID" value="KAF9325682.1"/>
    <property type="molecule type" value="Genomic_DNA"/>
</dbReference>
<proteinExistence type="predicted"/>
<dbReference type="AlphaFoldDB" id="A0A9P5SFH6"/>